<evidence type="ECO:0000256" key="10">
    <source>
        <dbReference type="SAM" id="MobiDB-lite"/>
    </source>
</evidence>
<evidence type="ECO:0000259" key="11">
    <source>
        <dbReference type="PROSITE" id="PS50011"/>
    </source>
</evidence>
<feature type="region of interest" description="Disordered" evidence="10">
    <location>
        <begin position="309"/>
        <end position="391"/>
    </location>
</feature>
<dbReference type="PROSITE" id="PS50011">
    <property type="entry name" value="PROTEIN_KINASE_DOM"/>
    <property type="match status" value="1"/>
</dbReference>
<dbReference type="InterPro" id="IPR000719">
    <property type="entry name" value="Prot_kinase_dom"/>
</dbReference>
<comment type="catalytic activity">
    <reaction evidence="8">
        <text>L-seryl-[protein] + ATP = O-phospho-L-seryl-[protein] + ADP + H(+)</text>
        <dbReference type="Rhea" id="RHEA:17989"/>
        <dbReference type="Rhea" id="RHEA-COMP:9863"/>
        <dbReference type="Rhea" id="RHEA-COMP:11604"/>
        <dbReference type="ChEBI" id="CHEBI:15378"/>
        <dbReference type="ChEBI" id="CHEBI:29999"/>
        <dbReference type="ChEBI" id="CHEBI:30616"/>
        <dbReference type="ChEBI" id="CHEBI:83421"/>
        <dbReference type="ChEBI" id="CHEBI:456216"/>
        <dbReference type="EC" id="2.7.11.1"/>
    </reaction>
</comment>
<dbReference type="Proteomes" id="UP000186594">
    <property type="component" value="Unassembled WGS sequence"/>
</dbReference>
<dbReference type="Pfam" id="PF00069">
    <property type="entry name" value="Pkinase"/>
    <property type="match status" value="1"/>
</dbReference>
<keyword evidence="5 12" id="KW-0418">Kinase</keyword>
<dbReference type="GO" id="GO:0004674">
    <property type="term" value="F:protein serine/threonine kinase activity"/>
    <property type="evidence" value="ECO:0007669"/>
    <property type="project" value="UniProtKB-KW"/>
</dbReference>
<evidence type="ECO:0000256" key="6">
    <source>
        <dbReference type="ARBA" id="ARBA00022840"/>
    </source>
</evidence>
<keyword evidence="3" id="KW-0808">Transferase</keyword>
<feature type="compositionally biased region" description="Polar residues" evidence="10">
    <location>
        <begin position="313"/>
        <end position="323"/>
    </location>
</feature>
<dbReference type="SMART" id="SM00220">
    <property type="entry name" value="S_TKc"/>
    <property type="match status" value="1"/>
</dbReference>
<dbReference type="EC" id="2.7.11.1" evidence="1"/>
<dbReference type="OrthoDB" id="10250725at2759"/>
<evidence type="ECO:0000256" key="7">
    <source>
        <dbReference type="ARBA" id="ARBA00047899"/>
    </source>
</evidence>
<dbReference type="Gene3D" id="3.30.200.20">
    <property type="entry name" value="Phosphorylase Kinase, domain 1"/>
    <property type="match status" value="1"/>
</dbReference>
<accession>A0A1U7LR16</accession>
<dbReference type="AlphaFoldDB" id="A0A1U7LR16"/>
<gene>
    <name evidence="12" type="ORF">NEOLI_002860</name>
</gene>
<keyword evidence="13" id="KW-1185">Reference proteome</keyword>
<keyword evidence="4" id="KW-0547">Nucleotide-binding</keyword>
<reference evidence="12 13" key="1">
    <citation type="submission" date="2016-04" db="EMBL/GenBank/DDBJ databases">
        <title>Evolutionary innovation and constraint leading to complex multicellularity in the Ascomycota.</title>
        <authorList>
            <person name="Cisse O."/>
            <person name="Nguyen A."/>
            <person name="Hewitt D.A."/>
            <person name="Jedd G."/>
            <person name="Stajich J.E."/>
        </authorList>
    </citation>
    <scope>NUCLEOTIDE SEQUENCE [LARGE SCALE GENOMIC DNA]</scope>
    <source>
        <strain evidence="12 13">DAH-3</strain>
    </source>
</reference>
<dbReference type="InterPro" id="IPR011009">
    <property type="entry name" value="Kinase-like_dom_sf"/>
</dbReference>
<evidence type="ECO:0000313" key="12">
    <source>
        <dbReference type="EMBL" id="OLL25116.1"/>
    </source>
</evidence>
<evidence type="ECO:0000256" key="9">
    <source>
        <dbReference type="SAM" id="Coils"/>
    </source>
</evidence>
<dbReference type="GO" id="GO:0005524">
    <property type="term" value="F:ATP binding"/>
    <property type="evidence" value="ECO:0007669"/>
    <property type="project" value="UniProtKB-KW"/>
</dbReference>
<dbReference type="STRING" id="1198029.A0A1U7LR16"/>
<comment type="caution">
    <text evidence="12">The sequence shown here is derived from an EMBL/GenBank/DDBJ whole genome shotgun (WGS) entry which is preliminary data.</text>
</comment>
<evidence type="ECO:0000313" key="13">
    <source>
        <dbReference type="Proteomes" id="UP000186594"/>
    </source>
</evidence>
<dbReference type="EMBL" id="LXFE01000497">
    <property type="protein sequence ID" value="OLL25116.1"/>
    <property type="molecule type" value="Genomic_DNA"/>
</dbReference>
<evidence type="ECO:0000256" key="5">
    <source>
        <dbReference type="ARBA" id="ARBA00022777"/>
    </source>
</evidence>
<feature type="coiled-coil region" evidence="9">
    <location>
        <begin position="258"/>
        <end position="285"/>
    </location>
</feature>
<feature type="compositionally biased region" description="Polar residues" evidence="10">
    <location>
        <begin position="357"/>
        <end position="377"/>
    </location>
</feature>
<dbReference type="PANTHER" id="PTHR44899:SF3">
    <property type="entry name" value="SERINE_THREONINE-PROTEIN KINASE NEK1"/>
    <property type="match status" value="1"/>
</dbReference>
<sequence length="431" mass="49651">MARKEIFYGKMSDREKQQLADEVNILGLVRHPNIVRYYHRTIDQSQRLIHLYMEYCGNGDLANFIQNCRRERTLVPESLVWTILTQLVLALHKCHYETTKSENGSSETICILHRDLKPENSIFADYSIKLGDFGLSRKLDDPSRQFAQTYVGTPYYMSPEIISDQPYSRKSDIWALGCVVYELCVQTPPFNAKTQSELCRAIKMGIFKPLGKEYSPALRAFVASCLKTRADDRPDTRDLLKLEVIQLNVKERDAVQIVKDLKVREENLRNAEQAYQARLQALLQREKDCRRQEDALQVREAAIALRESKLDDSTSTYSNATTEITDHRPRSSPERTKESSFASFHREPLRPSARPSILNTQFNSAPITPTRSGTFSLRSPRKSPSRNENIRVAPIKGSKAVIALKKYWIQEDDLPSPFLKNVCKNTRFRRD</sequence>
<keyword evidence="9" id="KW-0175">Coiled coil</keyword>
<organism evidence="12 13">
    <name type="scientific">Neolecta irregularis (strain DAH-3)</name>
    <dbReference type="NCBI Taxonomy" id="1198029"/>
    <lineage>
        <taxon>Eukaryota</taxon>
        <taxon>Fungi</taxon>
        <taxon>Dikarya</taxon>
        <taxon>Ascomycota</taxon>
        <taxon>Taphrinomycotina</taxon>
        <taxon>Neolectales</taxon>
        <taxon>Neolectaceae</taxon>
        <taxon>Neolecta</taxon>
    </lineage>
</organism>
<keyword evidence="6" id="KW-0067">ATP-binding</keyword>
<dbReference type="SUPFAM" id="SSF56112">
    <property type="entry name" value="Protein kinase-like (PK-like)"/>
    <property type="match status" value="1"/>
</dbReference>
<evidence type="ECO:0000256" key="1">
    <source>
        <dbReference type="ARBA" id="ARBA00012513"/>
    </source>
</evidence>
<evidence type="ECO:0000256" key="4">
    <source>
        <dbReference type="ARBA" id="ARBA00022741"/>
    </source>
</evidence>
<evidence type="ECO:0000256" key="8">
    <source>
        <dbReference type="ARBA" id="ARBA00048679"/>
    </source>
</evidence>
<proteinExistence type="predicted"/>
<keyword evidence="2" id="KW-0723">Serine/threonine-protein kinase</keyword>
<dbReference type="Gene3D" id="1.10.510.10">
    <property type="entry name" value="Transferase(Phosphotransferase) domain 1"/>
    <property type="match status" value="1"/>
</dbReference>
<evidence type="ECO:0000256" key="2">
    <source>
        <dbReference type="ARBA" id="ARBA00022527"/>
    </source>
</evidence>
<feature type="domain" description="Protein kinase" evidence="11">
    <location>
        <begin position="1"/>
        <end position="245"/>
    </location>
</feature>
<protein>
    <recommendedName>
        <fullName evidence="1">non-specific serine/threonine protein kinase</fullName>
        <ecNumber evidence="1">2.7.11.1</ecNumber>
    </recommendedName>
</protein>
<feature type="compositionally biased region" description="Basic and acidic residues" evidence="10">
    <location>
        <begin position="324"/>
        <end position="349"/>
    </location>
</feature>
<dbReference type="PANTHER" id="PTHR44899">
    <property type="entry name" value="CAMK FAMILY PROTEIN KINASE"/>
    <property type="match status" value="1"/>
</dbReference>
<comment type="catalytic activity">
    <reaction evidence="7">
        <text>L-threonyl-[protein] + ATP = O-phospho-L-threonyl-[protein] + ADP + H(+)</text>
        <dbReference type="Rhea" id="RHEA:46608"/>
        <dbReference type="Rhea" id="RHEA-COMP:11060"/>
        <dbReference type="Rhea" id="RHEA-COMP:11605"/>
        <dbReference type="ChEBI" id="CHEBI:15378"/>
        <dbReference type="ChEBI" id="CHEBI:30013"/>
        <dbReference type="ChEBI" id="CHEBI:30616"/>
        <dbReference type="ChEBI" id="CHEBI:61977"/>
        <dbReference type="ChEBI" id="CHEBI:456216"/>
        <dbReference type="EC" id="2.7.11.1"/>
    </reaction>
</comment>
<dbReference type="OMA" id="TRERQYL"/>
<name>A0A1U7LR16_NEOID</name>
<dbReference type="InterPro" id="IPR051131">
    <property type="entry name" value="NEK_Ser/Thr_kinase_NIMA"/>
</dbReference>
<evidence type="ECO:0000256" key="3">
    <source>
        <dbReference type="ARBA" id="ARBA00022679"/>
    </source>
</evidence>